<evidence type="ECO:0000256" key="1">
    <source>
        <dbReference type="ARBA" id="ARBA00022801"/>
    </source>
</evidence>
<accession>A0A845M1G8</accession>
<dbReference type="SUPFAM" id="SSF53474">
    <property type="entry name" value="alpha/beta-Hydrolases"/>
    <property type="match status" value="1"/>
</dbReference>
<proteinExistence type="predicted"/>
<dbReference type="Pfam" id="PF07859">
    <property type="entry name" value="Abhydrolase_3"/>
    <property type="match status" value="1"/>
</dbReference>
<dbReference type="PANTHER" id="PTHR48081:SF8">
    <property type="entry name" value="ALPHA_BETA HYDROLASE FOLD-3 DOMAIN-CONTAINING PROTEIN-RELATED"/>
    <property type="match status" value="1"/>
</dbReference>
<dbReference type="PANTHER" id="PTHR48081">
    <property type="entry name" value="AB HYDROLASE SUPERFAMILY PROTEIN C4A8.06C"/>
    <property type="match status" value="1"/>
</dbReference>
<protein>
    <submittedName>
        <fullName evidence="3">Alpha/beta hydrolase fold domain-containing protein</fullName>
    </submittedName>
</protein>
<sequence>MAIDPIYEHFVADPRNTVRPPPPEVPMEKVRRAANAAMDQGDTPEMAVLADEIIESGGYPVAIRHYRPTDAPELPVIFFCHGGGFVWGNIDTHDGICRRLAAATGAAVISIDYRLAPEYPYPTPVQDTLAVVNAVLDDADAYRVMAENFALCGDSAGGNVMLYACLQLVAQGRAPSQLALLYPALDPACDSASQAEFADGPLLTRDAMKWFWDCYLGADQNGNYRMPTQTEIQGLPPTTILTAEIDPLRDEAEKFATQLAEAGTTVRTTRCEGLLHGFLSLPVQPPTVARHLQYEVYAPLQEALSTRPGKVESTN</sequence>
<dbReference type="EMBL" id="WTUX01000007">
    <property type="protein sequence ID" value="MZR12188.1"/>
    <property type="molecule type" value="Genomic_DNA"/>
</dbReference>
<organism evidence="3 4">
    <name type="scientific">Maritimibacter harenae</name>
    <dbReference type="NCBI Taxonomy" id="2606218"/>
    <lineage>
        <taxon>Bacteria</taxon>
        <taxon>Pseudomonadati</taxon>
        <taxon>Pseudomonadota</taxon>
        <taxon>Alphaproteobacteria</taxon>
        <taxon>Rhodobacterales</taxon>
        <taxon>Roseobacteraceae</taxon>
        <taxon>Maritimibacter</taxon>
    </lineage>
</organism>
<dbReference type="AlphaFoldDB" id="A0A845M1G8"/>
<dbReference type="InterPro" id="IPR013094">
    <property type="entry name" value="AB_hydrolase_3"/>
</dbReference>
<dbReference type="Gene3D" id="3.40.50.1820">
    <property type="entry name" value="alpha/beta hydrolase"/>
    <property type="match status" value="1"/>
</dbReference>
<evidence type="ECO:0000259" key="2">
    <source>
        <dbReference type="Pfam" id="PF07859"/>
    </source>
</evidence>
<keyword evidence="4" id="KW-1185">Reference proteome</keyword>
<keyword evidence="1 3" id="KW-0378">Hydrolase</keyword>
<dbReference type="GO" id="GO:0016787">
    <property type="term" value="F:hydrolase activity"/>
    <property type="evidence" value="ECO:0007669"/>
    <property type="project" value="UniProtKB-KW"/>
</dbReference>
<name>A0A845M1G8_9RHOB</name>
<evidence type="ECO:0000313" key="3">
    <source>
        <dbReference type="EMBL" id="MZR12188.1"/>
    </source>
</evidence>
<dbReference type="Proteomes" id="UP000467322">
    <property type="component" value="Unassembled WGS sequence"/>
</dbReference>
<comment type="caution">
    <text evidence="3">The sequence shown here is derived from an EMBL/GenBank/DDBJ whole genome shotgun (WGS) entry which is preliminary data.</text>
</comment>
<evidence type="ECO:0000313" key="4">
    <source>
        <dbReference type="Proteomes" id="UP000467322"/>
    </source>
</evidence>
<feature type="domain" description="Alpha/beta hydrolase fold-3" evidence="2">
    <location>
        <begin position="77"/>
        <end position="279"/>
    </location>
</feature>
<reference evidence="3 4" key="1">
    <citation type="submission" date="2019-12" db="EMBL/GenBank/DDBJ databases">
        <title>Maritimibacter sp. nov. sp. isolated from sea sand.</title>
        <authorList>
            <person name="Kim J."/>
            <person name="Jeong S.E."/>
            <person name="Jung H.S."/>
            <person name="Jeon C.O."/>
        </authorList>
    </citation>
    <scope>NUCLEOTIDE SEQUENCE [LARGE SCALE GENOMIC DNA]</scope>
    <source>
        <strain evidence="3 4">DP07</strain>
    </source>
</reference>
<dbReference type="InterPro" id="IPR029058">
    <property type="entry name" value="AB_hydrolase_fold"/>
</dbReference>
<dbReference type="RefSeq" id="WP_161350312.1">
    <property type="nucleotide sequence ID" value="NZ_WTUX01000007.1"/>
</dbReference>
<dbReference type="InterPro" id="IPR050300">
    <property type="entry name" value="GDXG_lipolytic_enzyme"/>
</dbReference>
<gene>
    <name evidence="3" type="ORF">GQE99_04040</name>
</gene>